<proteinExistence type="predicted"/>
<comment type="caution">
    <text evidence="2">The sequence shown here is derived from an EMBL/GenBank/DDBJ whole genome shotgun (WGS) entry which is preliminary data.</text>
</comment>
<evidence type="ECO:0000256" key="1">
    <source>
        <dbReference type="SAM" id="Coils"/>
    </source>
</evidence>
<sequence length="107" mass="12201">MNANTIVDILLNIGNIRMELEKINERIAKLLEENKLTKDHLEAAKESIKKSHDDITFYREKIQGKKGKGLGIIIGYLSKAEISLQDAQQQRLLYTNTYNAGLRKTQS</sequence>
<keyword evidence="3" id="KW-1185">Reference proteome</keyword>
<dbReference type="Proteomes" id="UP000031668">
    <property type="component" value="Unassembled WGS sequence"/>
</dbReference>
<dbReference type="EMBL" id="JWZT01005003">
    <property type="protein sequence ID" value="KII62361.1"/>
    <property type="molecule type" value="Genomic_DNA"/>
</dbReference>
<reference evidence="2 3" key="1">
    <citation type="journal article" date="2014" name="Genome Biol. Evol.">
        <title>The genome of the myxosporean Thelohanellus kitauei shows adaptations to nutrient acquisition within its fish host.</title>
        <authorList>
            <person name="Yang Y."/>
            <person name="Xiong J."/>
            <person name="Zhou Z."/>
            <person name="Huo F."/>
            <person name="Miao W."/>
            <person name="Ran C."/>
            <person name="Liu Y."/>
            <person name="Zhang J."/>
            <person name="Feng J."/>
            <person name="Wang M."/>
            <person name="Wang M."/>
            <person name="Wang L."/>
            <person name="Yao B."/>
        </authorList>
    </citation>
    <scope>NUCLEOTIDE SEQUENCE [LARGE SCALE GENOMIC DNA]</scope>
    <source>
        <strain evidence="2">Wuqing</strain>
    </source>
</reference>
<feature type="coiled-coil region" evidence="1">
    <location>
        <begin position="13"/>
        <end position="47"/>
    </location>
</feature>
<accession>A0A0C2ML65</accession>
<dbReference type="AlphaFoldDB" id="A0A0C2ML65"/>
<protein>
    <submittedName>
        <fullName evidence="2">Uncharacterized protein</fullName>
    </submittedName>
</protein>
<evidence type="ECO:0000313" key="3">
    <source>
        <dbReference type="Proteomes" id="UP000031668"/>
    </source>
</evidence>
<name>A0A0C2ML65_THEKT</name>
<evidence type="ECO:0000313" key="2">
    <source>
        <dbReference type="EMBL" id="KII62361.1"/>
    </source>
</evidence>
<gene>
    <name evidence="2" type="ORF">RF11_06095</name>
</gene>
<keyword evidence="1" id="KW-0175">Coiled coil</keyword>
<organism evidence="2 3">
    <name type="scientific">Thelohanellus kitauei</name>
    <name type="common">Myxosporean</name>
    <dbReference type="NCBI Taxonomy" id="669202"/>
    <lineage>
        <taxon>Eukaryota</taxon>
        <taxon>Metazoa</taxon>
        <taxon>Cnidaria</taxon>
        <taxon>Myxozoa</taxon>
        <taxon>Myxosporea</taxon>
        <taxon>Bivalvulida</taxon>
        <taxon>Platysporina</taxon>
        <taxon>Myxobolidae</taxon>
        <taxon>Thelohanellus</taxon>
    </lineage>
</organism>